<dbReference type="Gene3D" id="2.40.160.160">
    <property type="entry name" value="Inverse autotransporter, beta-domain"/>
    <property type="match status" value="1"/>
</dbReference>
<feature type="non-terminal residue" evidence="4">
    <location>
        <position position="659"/>
    </location>
</feature>
<evidence type="ECO:0000256" key="1">
    <source>
        <dbReference type="ARBA" id="ARBA00010116"/>
    </source>
</evidence>
<dbReference type="EMBL" id="VCDN01000145">
    <property type="protein sequence ID" value="MDX7989398.1"/>
    <property type="molecule type" value="Genomic_DNA"/>
</dbReference>
<dbReference type="PANTHER" id="PTHR39576">
    <property type="entry name" value="ATTACHING AND EFFACING PROTEIN HOMOLOG-RELATED-RELATED"/>
    <property type="match status" value="1"/>
</dbReference>
<dbReference type="Pfam" id="PF01476">
    <property type="entry name" value="LysM"/>
    <property type="match status" value="1"/>
</dbReference>
<keyword evidence="5" id="KW-1185">Reference proteome</keyword>
<organism evidence="4 5">
    <name type="scientific">Xenorhabdus santafensis</name>
    <dbReference type="NCBI Taxonomy" id="2582833"/>
    <lineage>
        <taxon>Bacteria</taxon>
        <taxon>Pseudomonadati</taxon>
        <taxon>Pseudomonadota</taxon>
        <taxon>Gammaproteobacteria</taxon>
        <taxon>Enterobacterales</taxon>
        <taxon>Morganellaceae</taxon>
        <taxon>Xenorhabdus</taxon>
    </lineage>
</organism>
<sequence length="659" mass="74635">MDKENRCETGVNNTSFIRRIAWVNIAFQSLFPIVVSFSPAMAADTDKQINKESKIVPISQGYTIQENETLNDVSKKTNATIDQIKAVNPQLSLFSDNALLTPGESIVIPERKKWLKLPDAQQETKQQEPTEQEKQLAHVVERTGHFLKSDPSIDRAADLVRSSLVSKANGEIEQWLRKFGHARVQLNLDKKFSLAGSQFDGLFPLWEQKENLIFNQSSLHKTDGRTQVNLGLGWRYFTPEYMYGNNIFFDHDLSRQHSRVGLGVEYWRDYLKLSANGYLKISDWKDSPEIEDYRARPANGWDIRAEGYLKHYPQLGAKLMYEKYYGHETGLFGKDKRQNNPQALTAGITYTPVPLITLGAERKQGNSGQHDTKLNLQINYQFGMSWAKQISTEAVSQLRTLAANRYSFVDRNNNIVLEYQKKEVINLRLDKEINGYAGEEKPLNVAVTSKYGLARIDWDVASLVANGGSVVEKEHHDYHIFLPNYQYGKDAKNTYQISAVAIDKKGNRSSRVFLQVIVSSAAIDTARSRFLPEKIEMPADGKSTRQVILEIRDKNNSPIDVDVRELHLQIDPEHKTQASRSTDNPSVQVSAFQRIDVAKYALIVTAGTRPERVKLTPFSRNVAFSFAHVITKANEKTAQIKPDQLKILTDNVPADGVST</sequence>
<dbReference type="InterPro" id="IPR038177">
    <property type="entry name" value="IAT_beta_sf"/>
</dbReference>
<name>A0ABU4SF29_9GAMM</name>
<feature type="transmembrane region" description="Helical" evidence="2">
    <location>
        <begin position="21"/>
        <end position="42"/>
    </location>
</feature>
<dbReference type="CDD" id="cd00118">
    <property type="entry name" value="LysM"/>
    <property type="match status" value="1"/>
</dbReference>
<dbReference type="PANTHER" id="PTHR39576:SF2">
    <property type="entry name" value="ATTACHING AND EFFACING PROTEIN HOMOLOG-RELATED"/>
    <property type="match status" value="1"/>
</dbReference>
<dbReference type="RefSeq" id="WP_319931768.1">
    <property type="nucleotide sequence ID" value="NZ_VCDN01000145.1"/>
</dbReference>
<keyword evidence="2" id="KW-0472">Membrane</keyword>
<dbReference type="InterPro" id="IPR024519">
    <property type="entry name" value="IAT_beta"/>
</dbReference>
<dbReference type="InterPro" id="IPR018392">
    <property type="entry name" value="LysM"/>
</dbReference>
<dbReference type="InterPro" id="IPR036779">
    <property type="entry name" value="LysM_dom_sf"/>
</dbReference>
<keyword evidence="2" id="KW-1133">Transmembrane helix</keyword>
<keyword evidence="2" id="KW-0812">Transmembrane</keyword>
<gene>
    <name evidence="4" type="ORF">FE392_19230</name>
</gene>
<dbReference type="InterPro" id="IPR013783">
    <property type="entry name" value="Ig-like_fold"/>
</dbReference>
<comment type="similarity">
    <text evidence="1">Belongs to the intimin/invasin family.</text>
</comment>
<evidence type="ECO:0000256" key="2">
    <source>
        <dbReference type="SAM" id="Phobius"/>
    </source>
</evidence>
<comment type="caution">
    <text evidence="4">The sequence shown here is derived from an EMBL/GenBank/DDBJ whole genome shotgun (WGS) entry which is preliminary data.</text>
</comment>
<dbReference type="Gene3D" id="3.10.350.10">
    <property type="entry name" value="LysM domain"/>
    <property type="match status" value="1"/>
</dbReference>
<dbReference type="SUPFAM" id="SSF54106">
    <property type="entry name" value="LysM domain"/>
    <property type="match status" value="1"/>
</dbReference>
<accession>A0ABU4SF29</accession>
<dbReference type="Gene3D" id="2.60.40.10">
    <property type="entry name" value="Immunoglobulins"/>
    <property type="match status" value="1"/>
</dbReference>
<evidence type="ECO:0000259" key="3">
    <source>
        <dbReference type="PROSITE" id="PS51782"/>
    </source>
</evidence>
<protein>
    <submittedName>
        <fullName evidence="4">Invasin</fullName>
    </submittedName>
</protein>
<dbReference type="Proteomes" id="UP001271890">
    <property type="component" value="Unassembled WGS sequence"/>
</dbReference>
<reference evidence="5" key="1">
    <citation type="journal article" date="2024" name="Toxins">
        <title>Genome Sequence Analysis of Native Xenorhabdus Strains Isolated from Entomopathogenic Nematodes in Argentina.</title>
        <authorList>
            <person name="Palma L."/>
            <person name="Frizzo L."/>
            <person name="Kaiser S."/>
            <person name="Berry C."/>
            <person name="Caballero P."/>
            <person name="Bode H.B."/>
            <person name="Del Valle E.E."/>
        </authorList>
    </citation>
    <scope>NUCLEOTIDE SEQUENCE [LARGE SCALE GENOMIC DNA]</scope>
    <source>
        <strain evidence="5">12</strain>
    </source>
</reference>
<evidence type="ECO:0000313" key="4">
    <source>
        <dbReference type="EMBL" id="MDX7989398.1"/>
    </source>
</evidence>
<dbReference type="PROSITE" id="PS51782">
    <property type="entry name" value="LYSM"/>
    <property type="match status" value="1"/>
</dbReference>
<dbReference type="InterPro" id="IPR051715">
    <property type="entry name" value="Intimin-Invasin_domain"/>
</dbReference>
<dbReference type="Pfam" id="PF11924">
    <property type="entry name" value="IAT_beta"/>
    <property type="match status" value="1"/>
</dbReference>
<dbReference type="SMART" id="SM00257">
    <property type="entry name" value="LysM"/>
    <property type="match status" value="1"/>
</dbReference>
<evidence type="ECO:0000313" key="5">
    <source>
        <dbReference type="Proteomes" id="UP001271890"/>
    </source>
</evidence>
<feature type="domain" description="LysM" evidence="3">
    <location>
        <begin position="60"/>
        <end position="108"/>
    </location>
</feature>
<proteinExistence type="inferred from homology"/>